<feature type="region of interest" description="Disordered" evidence="1">
    <location>
        <begin position="1"/>
        <end position="24"/>
    </location>
</feature>
<feature type="transmembrane region" description="Helical" evidence="2">
    <location>
        <begin position="72"/>
        <end position="90"/>
    </location>
</feature>
<protein>
    <submittedName>
        <fullName evidence="3">DUF2631 domain-containing protein</fullName>
    </submittedName>
</protein>
<keyword evidence="4" id="KW-1185">Reference proteome</keyword>
<comment type="caution">
    <text evidence="3">The sequence shown here is derived from an EMBL/GenBank/DDBJ whole genome shotgun (WGS) entry which is preliminary data.</text>
</comment>
<dbReference type="GeneID" id="90159065"/>
<evidence type="ECO:0000256" key="1">
    <source>
        <dbReference type="SAM" id="MobiDB-lite"/>
    </source>
</evidence>
<dbReference type="InterPro" id="IPR024341">
    <property type="entry name" value="DUF2631"/>
</dbReference>
<dbReference type="EMBL" id="RKMH01000005">
    <property type="protein sequence ID" value="RPA63362.1"/>
    <property type="molecule type" value="Genomic_DNA"/>
</dbReference>
<feature type="transmembrane region" description="Helical" evidence="2">
    <location>
        <begin position="45"/>
        <end position="66"/>
    </location>
</feature>
<evidence type="ECO:0000256" key="2">
    <source>
        <dbReference type="SAM" id="Phobius"/>
    </source>
</evidence>
<feature type="compositionally biased region" description="Basic and acidic residues" evidence="1">
    <location>
        <begin position="1"/>
        <end position="19"/>
    </location>
</feature>
<sequence length="96" mass="10605">MAGTDVEHAASTDVEHSDEIDTGWVREPADAPSARFGWHGVATRTFYIAGWVVVVLLFAMFYGNHVGHVEDIWLAAFGVIVAAFLLRGMLTKKKWS</sequence>
<name>A0A3N4GKI4_9ACTN</name>
<keyword evidence="2" id="KW-1133">Transmembrane helix</keyword>
<dbReference type="Proteomes" id="UP000267536">
    <property type="component" value="Unassembled WGS sequence"/>
</dbReference>
<accession>A0A3N4GKI4</accession>
<dbReference type="RefSeq" id="WP_006371329.1">
    <property type="nucleotide sequence ID" value="NZ_JBPSDP010000001.1"/>
</dbReference>
<organism evidence="3 4">
    <name type="scientific">Gordonia oryzae</name>
    <dbReference type="NCBI Taxonomy" id="2487349"/>
    <lineage>
        <taxon>Bacteria</taxon>
        <taxon>Bacillati</taxon>
        <taxon>Actinomycetota</taxon>
        <taxon>Actinomycetes</taxon>
        <taxon>Mycobacteriales</taxon>
        <taxon>Gordoniaceae</taxon>
        <taxon>Gordonia</taxon>
    </lineage>
</organism>
<dbReference type="AlphaFoldDB" id="A0A3N4GKI4"/>
<gene>
    <name evidence="3" type="ORF">EF294_07535</name>
</gene>
<evidence type="ECO:0000313" key="4">
    <source>
        <dbReference type="Proteomes" id="UP000267536"/>
    </source>
</evidence>
<dbReference type="OrthoDB" id="3401220at2"/>
<dbReference type="Pfam" id="PF10939">
    <property type="entry name" value="DUF2631"/>
    <property type="match status" value="1"/>
</dbReference>
<proteinExistence type="predicted"/>
<reference evidence="3 4" key="1">
    <citation type="submission" date="2018-11" db="EMBL/GenBank/DDBJ databases">
        <title>Draft genome sequence of Gordonia sp. RS15-1S isolated from rice stems.</title>
        <authorList>
            <person name="Muangham S."/>
        </authorList>
    </citation>
    <scope>NUCLEOTIDE SEQUENCE [LARGE SCALE GENOMIC DNA]</scope>
    <source>
        <strain evidence="3 4">RS15-1S</strain>
    </source>
</reference>
<keyword evidence="2" id="KW-0812">Transmembrane</keyword>
<evidence type="ECO:0000313" key="3">
    <source>
        <dbReference type="EMBL" id="RPA63362.1"/>
    </source>
</evidence>
<keyword evidence="2" id="KW-0472">Membrane</keyword>